<dbReference type="CDD" id="cd07185">
    <property type="entry name" value="OmpA_C-like"/>
    <property type="match status" value="1"/>
</dbReference>
<dbReference type="InterPro" id="IPR025713">
    <property type="entry name" value="MotB-like_N_dom"/>
</dbReference>
<dbReference type="EMBL" id="JAHYBX010000001">
    <property type="protein sequence ID" value="MCA1854640.1"/>
    <property type="molecule type" value="Genomic_DNA"/>
</dbReference>
<feature type="domain" description="OmpA-like" evidence="9">
    <location>
        <begin position="122"/>
        <end position="242"/>
    </location>
</feature>
<comment type="similarity">
    <text evidence="2">Belongs to the MotB family.</text>
</comment>
<keyword evidence="11" id="KW-1185">Reference proteome</keyword>
<dbReference type="PROSITE" id="PS51123">
    <property type="entry name" value="OMPA_2"/>
    <property type="match status" value="1"/>
</dbReference>
<keyword evidence="10" id="KW-0969">Cilium</keyword>
<keyword evidence="6 7" id="KW-0472">Membrane</keyword>
<dbReference type="InterPro" id="IPR006665">
    <property type="entry name" value="OmpA-like"/>
</dbReference>
<evidence type="ECO:0000259" key="9">
    <source>
        <dbReference type="PROSITE" id="PS51123"/>
    </source>
</evidence>
<sequence length="251" mass="27602">MARKRYDDAVPGEHHERWLVSYADFITLLFAFFVVMYAISIVNEGKYAVLSEALGDAFGGRGAAPQVNTNVEPVLPLSHIVNRRRLEAAKRERERMERLAQDLNATLLPLVKAGQVRVTQNARGISVELNASVLFEQGEAVLQPDARAVLGQVAGLLKNDPHRIEVEGHTDDRPITNERFASNWELSVVRAASVVRLFIEQGVGDARLAAIGYGATRPVAPNDSPDGQARNRRVAVLILATVPEPQPVTMR</sequence>
<keyword evidence="5 8" id="KW-1133">Transmembrane helix</keyword>
<dbReference type="Pfam" id="PF13677">
    <property type="entry name" value="MotB_plug"/>
    <property type="match status" value="1"/>
</dbReference>
<name>A0ABS7Y4P0_9BURK</name>
<evidence type="ECO:0000313" key="10">
    <source>
        <dbReference type="EMBL" id="MCA1854640.1"/>
    </source>
</evidence>
<dbReference type="PANTHER" id="PTHR30329:SF20">
    <property type="entry name" value="EXPORTED PROTEIN"/>
    <property type="match status" value="1"/>
</dbReference>
<evidence type="ECO:0000313" key="11">
    <source>
        <dbReference type="Proteomes" id="UP001198602"/>
    </source>
</evidence>
<dbReference type="SUPFAM" id="SSF103088">
    <property type="entry name" value="OmpA-like"/>
    <property type="match status" value="1"/>
</dbReference>
<keyword evidence="10" id="KW-0282">Flagellum</keyword>
<dbReference type="Gene3D" id="3.30.1330.60">
    <property type="entry name" value="OmpA-like domain"/>
    <property type="match status" value="1"/>
</dbReference>
<dbReference type="Pfam" id="PF00691">
    <property type="entry name" value="OmpA"/>
    <property type="match status" value="1"/>
</dbReference>
<dbReference type="PANTHER" id="PTHR30329">
    <property type="entry name" value="STATOR ELEMENT OF FLAGELLAR MOTOR COMPLEX"/>
    <property type="match status" value="1"/>
</dbReference>
<organism evidence="10 11">
    <name type="scientific">Massilia hydrophila</name>
    <dbReference type="NCBI Taxonomy" id="3044279"/>
    <lineage>
        <taxon>Bacteria</taxon>
        <taxon>Pseudomonadati</taxon>
        <taxon>Pseudomonadota</taxon>
        <taxon>Betaproteobacteria</taxon>
        <taxon>Burkholderiales</taxon>
        <taxon>Oxalobacteraceae</taxon>
        <taxon>Telluria group</taxon>
        <taxon>Massilia</taxon>
    </lineage>
</organism>
<reference evidence="10 11" key="1">
    <citation type="submission" date="2021-07" db="EMBL/GenBank/DDBJ databases">
        <title>Characterization of Violacein-producing bacteria and related species.</title>
        <authorList>
            <person name="Wilson H.S."/>
            <person name="De Leon M.E."/>
        </authorList>
    </citation>
    <scope>NUCLEOTIDE SEQUENCE [LARGE SCALE GENOMIC DNA]</scope>
    <source>
        <strain evidence="10 11">HSC-2F05</strain>
    </source>
</reference>
<comment type="subcellular location">
    <subcellularLocation>
        <location evidence="1">Cell membrane</location>
        <topology evidence="1">Single-pass membrane protein</topology>
    </subcellularLocation>
</comment>
<keyword evidence="10" id="KW-0966">Cell projection</keyword>
<accession>A0ABS7Y4P0</accession>
<gene>
    <name evidence="10" type="primary">motD</name>
    <name evidence="10" type="ORF">LE190_01690</name>
</gene>
<dbReference type="RefSeq" id="WP_225237092.1">
    <property type="nucleotide sequence ID" value="NZ_JAHYBX010000001.1"/>
</dbReference>
<evidence type="ECO:0000256" key="7">
    <source>
        <dbReference type="PROSITE-ProRule" id="PRU00473"/>
    </source>
</evidence>
<dbReference type="NCBIfam" id="NF006541">
    <property type="entry name" value="PRK09038.1"/>
    <property type="match status" value="1"/>
</dbReference>
<keyword evidence="4 8" id="KW-0812">Transmembrane</keyword>
<evidence type="ECO:0000256" key="4">
    <source>
        <dbReference type="ARBA" id="ARBA00022692"/>
    </source>
</evidence>
<comment type="caution">
    <text evidence="10">The sequence shown here is derived from an EMBL/GenBank/DDBJ whole genome shotgun (WGS) entry which is preliminary data.</text>
</comment>
<dbReference type="InterPro" id="IPR036737">
    <property type="entry name" value="OmpA-like_sf"/>
</dbReference>
<evidence type="ECO:0000256" key="8">
    <source>
        <dbReference type="SAM" id="Phobius"/>
    </source>
</evidence>
<evidence type="ECO:0000256" key="1">
    <source>
        <dbReference type="ARBA" id="ARBA00004162"/>
    </source>
</evidence>
<evidence type="ECO:0000256" key="6">
    <source>
        <dbReference type="ARBA" id="ARBA00023136"/>
    </source>
</evidence>
<evidence type="ECO:0000256" key="5">
    <source>
        <dbReference type="ARBA" id="ARBA00022989"/>
    </source>
</evidence>
<protein>
    <submittedName>
        <fullName evidence="10">Flagellar motor protein MotD</fullName>
    </submittedName>
</protein>
<evidence type="ECO:0000256" key="3">
    <source>
        <dbReference type="ARBA" id="ARBA00022475"/>
    </source>
</evidence>
<evidence type="ECO:0000256" key="2">
    <source>
        <dbReference type="ARBA" id="ARBA00008914"/>
    </source>
</evidence>
<feature type="transmembrane region" description="Helical" evidence="8">
    <location>
        <begin position="20"/>
        <end position="42"/>
    </location>
</feature>
<dbReference type="InterPro" id="IPR050330">
    <property type="entry name" value="Bact_OuterMem_StrucFunc"/>
</dbReference>
<keyword evidence="3" id="KW-1003">Cell membrane</keyword>
<proteinExistence type="inferred from homology"/>
<dbReference type="Proteomes" id="UP001198602">
    <property type="component" value="Unassembled WGS sequence"/>
</dbReference>